<keyword evidence="6" id="KW-0472">Membrane</keyword>
<name>A0A8T3V637_9EURY</name>
<evidence type="ECO:0000256" key="6">
    <source>
        <dbReference type="ARBA" id="ARBA00023136"/>
    </source>
</evidence>
<comment type="subcellular location">
    <subcellularLocation>
        <location evidence="1">Cell envelope</location>
    </subcellularLocation>
    <subcellularLocation>
        <location evidence="2">Cell outer membrane</location>
    </subcellularLocation>
    <subcellularLocation>
        <location evidence="3">Secreted</location>
    </subcellularLocation>
</comment>
<dbReference type="InterPro" id="IPR012334">
    <property type="entry name" value="Pectin_lyas_fold"/>
</dbReference>
<dbReference type="InterPro" id="IPR003368">
    <property type="entry name" value="POMP_repeat"/>
</dbReference>
<evidence type="ECO:0000313" key="10">
    <source>
        <dbReference type="Proteomes" id="UP000783037"/>
    </source>
</evidence>
<dbReference type="PANTHER" id="PTHR11319">
    <property type="entry name" value="G PROTEIN-COUPLED RECEPTOR-RELATED"/>
    <property type="match status" value="1"/>
</dbReference>
<evidence type="ECO:0000256" key="2">
    <source>
        <dbReference type="ARBA" id="ARBA00004442"/>
    </source>
</evidence>
<feature type="domain" description="Right handed beta helix" evidence="8">
    <location>
        <begin position="116"/>
        <end position="296"/>
    </location>
</feature>
<organism evidence="9 10">
    <name type="scientific">Methanobrevibacter thaueri</name>
    <dbReference type="NCBI Taxonomy" id="190975"/>
    <lineage>
        <taxon>Archaea</taxon>
        <taxon>Methanobacteriati</taxon>
        <taxon>Methanobacteriota</taxon>
        <taxon>Methanomada group</taxon>
        <taxon>Methanobacteria</taxon>
        <taxon>Methanobacteriales</taxon>
        <taxon>Methanobacteriaceae</taxon>
        <taxon>Methanobrevibacter</taxon>
    </lineage>
</organism>
<evidence type="ECO:0000256" key="5">
    <source>
        <dbReference type="ARBA" id="ARBA00022729"/>
    </source>
</evidence>
<comment type="caution">
    <text evidence="9">The sequence shown here is derived from an EMBL/GenBank/DDBJ whole genome shotgun (WGS) entry which is preliminary data.</text>
</comment>
<evidence type="ECO:0000313" key="9">
    <source>
        <dbReference type="EMBL" id="MBE6502062.1"/>
    </source>
</evidence>
<feature type="domain" description="Right handed beta helix" evidence="8">
    <location>
        <begin position="697"/>
        <end position="795"/>
    </location>
</feature>
<feature type="non-terminal residue" evidence="9">
    <location>
        <position position="1589"/>
    </location>
</feature>
<evidence type="ECO:0000256" key="1">
    <source>
        <dbReference type="ARBA" id="ARBA00004196"/>
    </source>
</evidence>
<dbReference type="InterPro" id="IPR011050">
    <property type="entry name" value="Pectin_lyase_fold/virulence"/>
</dbReference>
<evidence type="ECO:0000259" key="8">
    <source>
        <dbReference type="Pfam" id="PF13229"/>
    </source>
</evidence>
<dbReference type="GO" id="GO:0005576">
    <property type="term" value="C:extracellular region"/>
    <property type="evidence" value="ECO:0007669"/>
    <property type="project" value="UniProtKB-SubCell"/>
</dbReference>
<dbReference type="InterPro" id="IPR006626">
    <property type="entry name" value="PbH1"/>
</dbReference>
<proteinExistence type="predicted"/>
<evidence type="ECO:0000256" key="7">
    <source>
        <dbReference type="ARBA" id="ARBA00023237"/>
    </source>
</evidence>
<dbReference type="EMBL" id="SUTK01000027">
    <property type="protein sequence ID" value="MBE6502062.1"/>
    <property type="molecule type" value="Genomic_DNA"/>
</dbReference>
<gene>
    <name evidence="9" type="ORF">E7Z79_06425</name>
</gene>
<accession>A0A8T3V637</accession>
<evidence type="ECO:0000256" key="3">
    <source>
        <dbReference type="ARBA" id="ARBA00004613"/>
    </source>
</evidence>
<dbReference type="SMART" id="SM00710">
    <property type="entry name" value="PbH1"/>
    <property type="match status" value="13"/>
</dbReference>
<keyword evidence="7" id="KW-0998">Cell outer membrane</keyword>
<dbReference type="Proteomes" id="UP000783037">
    <property type="component" value="Unassembled WGS sequence"/>
</dbReference>
<keyword evidence="4" id="KW-0964">Secreted</keyword>
<dbReference type="PANTHER" id="PTHR11319:SF35">
    <property type="entry name" value="OUTER MEMBRANE PROTEIN PMPC-RELATED"/>
    <property type="match status" value="1"/>
</dbReference>
<protein>
    <recommendedName>
        <fullName evidence="8">Right handed beta helix domain-containing protein</fullName>
    </recommendedName>
</protein>
<dbReference type="Gene3D" id="2.160.20.10">
    <property type="entry name" value="Single-stranded right-handed beta-helix, Pectin lyase-like"/>
    <property type="match status" value="2"/>
</dbReference>
<reference evidence="9" key="1">
    <citation type="submission" date="2019-04" db="EMBL/GenBank/DDBJ databases">
        <title>Evolution of Biomass-Degrading Anaerobic Consortia Revealed by Metagenomics.</title>
        <authorList>
            <person name="Peng X."/>
        </authorList>
    </citation>
    <scope>NUCLEOTIDE SEQUENCE</scope>
    <source>
        <strain evidence="9">SIG18</strain>
    </source>
</reference>
<dbReference type="Pfam" id="PF13229">
    <property type="entry name" value="Beta_helix"/>
    <property type="match status" value="2"/>
</dbReference>
<dbReference type="Pfam" id="PF02415">
    <property type="entry name" value="Chlam_PMP"/>
    <property type="match status" value="1"/>
</dbReference>
<dbReference type="RefSeq" id="WP_303739152.1">
    <property type="nucleotide sequence ID" value="NZ_SUTK01000027.1"/>
</dbReference>
<evidence type="ECO:0000256" key="4">
    <source>
        <dbReference type="ARBA" id="ARBA00022525"/>
    </source>
</evidence>
<sequence>MFILLSISFTSAAQNETQLTDDGEILTVTEDNLQTEETDEIISKINDNDNLTANVGTYTELEEAFKTNNEFTFEKDYAAKESDGVINIKHSIEIDGKGHTIDAGGFTGIFQSDSKEGNGITVTIKNLIFKNGVLLHGGAIYVDGPENIKYIIQNCTFINNTAWYEGGAIYFWGDGNILDISDSTFIKNQNHKDNGGGAIYLNAESTGIRNSIFENNLARSSAGGAINIDSKNTQGVLISNCIFNNNQVTAEYSRYEHRKGGAINYEGKSTLRVINSNFTNNQATLKTYVKIWNEQRYGGAISCTNRLELGGCNFINNSAVDRGGAVHADTLVWLNDYTPCTFINNSIKTWNHVAANKGGAIYASTFENIAYGLTFINNTGYYGGAIFINNKNDVTFQSCYFEGNTALTESKTQGSGAAIYVDSSGSTVTMVDNIFLNNKATSDNGILNCGKYGTIANNWWRTNNPNFNDAKYIVEWHRVGSNTVISDDRYLRAYINVTESQAGNSKLTVYFINNKGQAFTGKLTNWNVEFSSDKEGVFTDKQVGDNKATVSFTTNAIKETVTAKINNQILTINITQTEGDFAWLQKQIDAASGTLDLTRDVTYTIGLDTITDGIKIGNAITINGNGHKINAQGKSRIFDISDTNNVVFNNIIFMNGFADDYAGAIKMDRVNDVKILNSNFINNTAEDSSGAILFDKVIGLTISNCEFTNNKIDMYNGGAIRILGSENVIVEKSKFTNNTASQGGAIAISGDKNITIDDCEFRLNTAFKEGGAIYNGAEDVTVKNSIFLDNKANATDFEFKTNGTSLILALVGGTNYMNAIQSFESITFSNVTYWNGKITTDSNPVYSSNESGIKISLVIKDSQNRPIKNVILTTDANGQAVFNFDTLIDGKYTFNATHFEDSYYTQYSEDDEFTVSKVHTNSSEVKINIENGTEFTYGNVHIPFNVTNRTTVDVLITDEDESFYFEVNDTDLDHVIVDLPASDKDYYICIYNYANETVEGSADYKTFKIIKANSKVTVNPISDVNYGQNVAVSFEGDGTSYNVTVYDKNNNVAFTKIINEKSINISGLNAGEYNVTVVNLGNTNRTQSKNSTTFNVNKINNNIKVDVNNGTYGKEITVTVTADVDGDYTVSLNTRNITVYVENGKGRQTLDDLDAGDYTANVTFNNVNCNNNAVNTTFSIKKAQSHVEIVDLDENVAWNTTVSIRFSDFYPYKYNITIYDSGNKVIYTEISNSLLFTLPVLEVGQYNLTVANIGTDNVVGSTASFIFNVNKNNTVVVYAEDFEYGRDLLINIVADVDGIYTVDISGTQIPIEVVNGTGGYCGDDYLLNAGNYTTNVIFDNPDYVNNITNADFTVYPAESNIQIYPIDDVAYGDDVVVRFYDDYPTSYYIEVLDQNNKVVFDTTFKYEGDEQEMSIILADFDVGEYIVNIEGRGDDNIIGTSDSATFEVVDFEFDLDSETTGENTTLRVHVPANATGKIVVTVNGQNYTADVVNGTAVVTIPDLKDDDEILISFISDGAYPNKTQNTTNALINSKIVSSNMNRGYNSGMDFQATIVDGLNKPIANAKVTIIINGKRYTVVSDAKGLITVN</sequence>
<keyword evidence="5" id="KW-0732">Signal</keyword>
<dbReference type="SUPFAM" id="SSF51126">
    <property type="entry name" value="Pectin lyase-like"/>
    <property type="match status" value="3"/>
</dbReference>
<dbReference type="InterPro" id="IPR039448">
    <property type="entry name" value="Beta_helix"/>
</dbReference>